<name>A0A7W3Y168_9ACTN</name>
<dbReference type="CDD" id="cd00093">
    <property type="entry name" value="HTH_XRE"/>
    <property type="match status" value="1"/>
</dbReference>
<evidence type="ECO:0000313" key="2">
    <source>
        <dbReference type="EMBL" id="MBB0244031.1"/>
    </source>
</evidence>
<proteinExistence type="predicted"/>
<dbReference type="PROSITE" id="PS50943">
    <property type="entry name" value="HTH_CROC1"/>
    <property type="match status" value="1"/>
</dbReference>
<dbReference type="GO" id="GO:0003677">
    <property type="term" value="F:DNA binding"/>
    <property type="evidence" value="ECO:0007669"/>
    <property type="project" value="InterPro"/>
</dbReference>
<accession>A0A7W3Y168</accession>
<comment type="caution">
    <text evidence="2">The sequence shown here is derived from an EMBL/GenBank/DDBJ whole genome shotgun (WGS) entry which is preliminary data.</text>
</comment>
<dbReference type="Gene3D" id="1.10.260.40">
    <property type="entry name" value="lambda repressor-like DNA-binding domains"/>
    <property type="match status" value="1"/>
</dbReference>
<dbReference type="Proteomes" id="UP000538929">
    <property type="component" value="Unassembled WGS sequence"/>
</dbReference>
<sequence>MPTIKPVPTLRRRRLGGRLRDLRNQAGHSLETAAAAMGWDPTKLSRIENAKAQIKPTEIGTLLASYGVRDQELTAALEGLARDAGKRGWWQTYGNVMAQVYKDHISLEDDAETTRIYASNLIPGLLQTGAYAREIIAATALTRSPEEVVALAEVRKTRQAILTRPQGPLNLWAVIHESALHYRSAAHPPLMREQLRHLLEMADLPNITIQIMPLDATAHPGMLGLFEVVRFPHPWPTVVFLENLRGGYFVEADDDVKVFETAFDRVLAAALPVDDSRETIKRAMEGSTP</sequence>
<feature type="domain" description="HTH cro/C1-type" evidence="1">
    <location>
        <begin position="19"/>
        <end position="73"/>
    </location>
</feature>
<gene>
    <name evidence="2" type="ORF">FNQ90_07885</name>
</gene>
<protein>
    <submittedName>
        <fullName evidence="2">Helix-turn-helix domain-containing protein</fullName>
    </submittedName>
</protein>
<dbReference type="InterPro" id="IPR010982">
    <property type="entry name" value="Lambda_DNA-bd_dom_sf"/>
</dbReference>
<dbReference type="SMART" id="SM00530">
    <property type="entry name" value="HTH_XRE"/>
    <property type="match status" value="1"/>
</dbReference>
<dbReference type="Pfam" id="PF13560">
    <property type="entry name" value="HTH_31"/>
    <property type="match status" value="1"/>
</dbReference>
<dbReference type="InterPro" id="IPR001387">
    <property type="entry name" value="Cro/C1-type_HTH"/>
</dbReference>
<organism evidence="2 3">
    <name type="scientific">Streptomyces alkaliphilus</name>
    <dbReference type="NCBI Taxonomy" id="1472722"/>
    <lineage>
        <taxon>Bacteria</taxon>
        <taxon>Bacillati</taxon>
        <taxon>Actinomycetota</taxon>
        <taxon>Actinomycetes</taxon>
        <taxon>Kitasatosporales</taxon>
        <taxon>Streptomycetaceae</taxon>
        <taxon>Streptomyces</taxon>
    </lineage>
</organism>
<keyword evidence="3" id="KW-1185">Reference proteome</keyword>
<dbReference type="InterPro" id="IPR043917">
    <property type="entry name" value="DUF5753"/>
</dbReference>
<evidence type="ECO:0000313" key="3">
    <source>
        <dbReference type="Proteomes" id="UP000538929"/>
    </source>
</evidence>
<evidence type="ECO:0000259" key="1">
    <source>
        <dbReference type="PROSITE" id="PS50943"/>
    </source>
</evidence>
<dbReference type="AlphaFoldDB" id="A0A7W3Y168"/>
<dbReference type="EMBL" id="VKHT01000162">
    <property type="protein sequence ID" value="MBB0244031.1"/>
    <property type="molecule type" value="Genomic_DNA"/>
</dbReference>
<dbReference type="SUPFAM" id="SSF47413">
    <property type="entry name" value="lambda repressor-like DNA-binding domains"/>
    <property type="match status" value="1"/>
</dbReference>
<dbReference type="Pfam" id="PF19054">
    <property type="entry name" value="DUF5753"/>
    <property type="match status" value="1"/>
</dbReference>
<reference evidence="3" key="1">
    <citation type="submission" date="2019-10" db="EMBL/GenBank/DDBJ databases">
        <title>Streptomyces sp. nov., a novel actinobacterium isolated from alkaline environment.</title>
        <authorList>
            <person name="Golinska P."/>
        </authorList>
    </citation>
    <scope>NUCLEOTIDE SEQUENCE [LARGE SCALE GENOMIC DNA]</scope>
    <source>
        <strain evidence="3">DSM 42118</strain>
    </source>
</reference>
<dbReference type="RefSeq" id="WP_182605724.1">
    <property type="nucleotide sequence ID" value="NZ_VKHT01000162.1"/>
</dbReference>